<protein>
    <submittedName>
        <fullName evidence="2">Hypothetical_protein</fullName>
    </submittedName>
</protein>
<evidence type="ECO:0000313" key="1">
    <source>
        <dbReference type="EMBL" id="CAI9923092.1"/>
    </source>
</evidence>
<reference evidence="2 3" key="2">
    <citation type="submission" date="2024-07" db="EMBL/GenBank/DDBJ databases">
        <authorList>
            <person name="Akdeniz Z."/>
        </authorList>
    </citation>
    <scope>NUCLEOTIDE SEQUENCE [LARGE SCALE GENOMIC DNA]</scope>
</reference>
<dbReference type="EMBL" id="CAXDID020000431">
    <property type="protein sequence ID" value="CAL6090894.1"/>
    <property type="molecule type" value="Genomic_DNA"/>
</dbReference>
<dbReference type="Proteomes" id="UP001642409">
    <property type="component" value="Unassembled WGS sequence"/>
</dbReference>
<comment type="caution">
    <text evidence="1">The sequence shown here is derived from an EMBL/GenBank/DDBJ whole genome shotgun (WGS) entry which is preliminary data.</text>
</comment>
<dbReference type="EMBL" id="CATOUU010000276">
    <property type="protein sequence ID" value="CAI9923092.1"/>
    <property type="molecule type" value="Genomic_DNA"/>
</dbReference>
<name>A0AA86NMM3_9EUKA</name>
<organism evidence="1">
    <name type="scientific">Hexamita inflata</name>
    <dbReference type="NCBI Taxonomy" id="28002"/>
    <lineage>
        <taxon>Eukaryota</taxon>
        <taxon>Metamonada</taxon>
        <taxon>Diplomonadida</taxon>
        <taxon>Hexamitidae</taxon>
        <taxon>Hexamitinae</taxon>
        <taxon>Hexamita</taxon>
    </lineage>
</organism>
<keyword evidence="3" id="KW-1185">Reference proteome</keyword>
<accession>A0AA86NMM3</accession>
<sequence length="210" mass="23676">MKVLSSYNNEVYHLTSSDYQLGIKFLKCPFDIVFTANVCKLNYFINLEFTLFLLMKRENSKFVQIRFWNQSVRTTHSSDGKQLFVCFGTNTPAYCGYVQAGSWGSPRTIGRTSRGARQQTQMVCGCVDKLCVGGAIWNQHLRNVVEHKGLLRRVPVSRAISPVSPASTLASWSIVLDQSLSEGAFSNRYCGAMLQSRWKCMISEVDLSCQ</sequence>
<gene>
    <name evidence="1" type="ORF">HINF_LOCUS10737</name>
    <name evidence="2" type="ORF">HINF_LOCUS65527</name>
</gene>
<evidence type="ECO:0000313" key="3">
    <source>
        <dbReference type="Proteomes" id="UP001642409"/>
    </source>
</evidence>
<proteinExistence type="predicted"/>
<dbReference type="AlphaFoldDB" id="A0AA86NMM3"/>
<reference evidence="1" key="1">
    <citation type="submission" date="2023-06" db="EMBL/GenBank/DDBJ databases">
        <authorList>
            <person name="Kurt Z."/>
        </authorList>
    </citation>
    <scope>NUCLEOTIDE SEQUENCE</scope>
</reference>
<evidence type="ECO:0000313" key="2">
    <source>
        <dbReference type="EMBL" id="CAL6090894.1"/>
    </source>
</evidence>